<reference evidence="2" key="1">
    <citation type="submission" date="2018-01" db="EMBL/GenBank/DDBJ databases">
        <title>An insight into the sialome of Amazonian anophelines.</title>
        <authorList>
            <person name="Ribeiro J.M."/>
            <person name="Scarpassa V."/>
            <person name="Calvo E."/>
        </authorList>
    </citation>
    <scope>NUCLEOTIDE SEQUENCE</scope>
</reference>
<feature type="signal peptide" evidence="1">
    <location>
        <begin position="1"/>
        <end position="24"/>
    </location>
</feature>
<accession>A0A2M4D5P3</accession>
<keyword evidence="1" id="KW-0732">Signal</keyword>
<evidence type="ECO:0000256" key="1">
    <source>
        <dbReference type="SAM" id="SignalP"/>
    </source>
</evidence>
<evidence type="ECO:0000313" key="2">
    <source>
        <dbReference type="EMBL" id="MBW72856.1"/>
    </source>
</evidence>
<dbReference type="EMBL" id="GGFL01008678">
    <property type="protein sequence ID" value="MBW72856.1"/>
    <property type="molecule type" value="Transcribed_RNA"/>
</dbReference>
<dbReference type="AlphaFoldDB" id="A0A2M4D5P3"/>
<protein>
    <submittedName>
        <fullName evidence="2">Putative secreted protein</fullName>
    </submittedName>
</protein>
<sequence>MLRFFKERLHVYSMLFYLCRLVSCAIASSRINKQCSNTIYKCIVKVVLMRVKNGRSHSIVHRARARARAQSDLVECNRQNGCKSW</sequence>
<name>A0A2M4D5P3_ANODA</name>
<feature type="chain" id="PRO_5014676046" evidence="1">
    <location>
        <begin position="25"/>
        <end position="85"/>
    </location>
</feature>
<proteinExistence type="predicted"/>
<organism evidence="2">
    <name type="scientific">Anopheles darlingi</name>
    <name type="common">Mosquito</name>
    <dbReference type="NCBI Taxonomy" id="43151"/>
    <lineage>
        <taxon>Eukaryota</taxon>
        <taxon>Metazoa</taxon>
        <taxon>Ecdysozoa</taxon>
        <taxon>Arthropoda</taxon>
        <taxon>Hexapoda</taxon>
        <taxon>Insecta</taxon>
        <taxon>Pterygota</taxon>
        <taxon>Neoptera</taxon>
        <taxon>Endopterygota</taxon>
        <taxon>Diptera</taxon>
        <taxon>Nematocera</taxon>
        <taxon>Culicoidea</taxon>
        <taxon>Culicidae</taxon>
        <taxon>Anophelinae</taxon>
        <taxon>Anopheles</taxon>
    </lineage>
</organism>